<gene>
    <name evidence="3" type="ORF">B1H18_20295</name>
</gene>
<dbReference type="AlphaFoldDB" id="A0A1V4A6G4"/>
<reference evidence="3 4" key="1">
    <citation type="submission" date="2017-02" db="EMBL/GenBank/DDBJ databases">
        <title>Draft Genome Sequence of Streptomyces tsukubaensis F601, a Producer of the immunosuppressant tacrolimus FK506.</title>
        <authorList>
            <person name="Zong G."/>
            <person name="Zhong C."/>
            <person name="Fu J."/>
            <person name="Qin R."/>
            <person name="Cao G."/>
        </authorList>
    </citation>
    <scope>NUCLEOTIDE SEQUENCE [LARGE SCALE GENOMIC DNA]</scope>
    <source>
        <strain evidence="3 4">F601</strain>
    </source>
</reference>
<evidence type="ECO:0000259" key="2">
    <source>
        <dbReference type="Pfam" id="PF06259"/>
    </source>
</evidence>
<dbReference type="SUPFAM" id="SSF53474">
    <property type="entry name" value="alpha/beta-Hydrolases"/>
    <property type="match status" value="1"/>
</dbReference>
<feature type="transmembrane region" description="Helical" evidence="1">
    <location>
        <begin position="12"/>
        <end position="34"/>
    </location>
</feature>
<dbReference type="Pfam" id="PF06259">
    <property type="entry name" value="Abhydrolase_8"/>
    <property type="match status" value="1"/>
</dbReference>
<organism evidence="3 4">
    <name type="scientific">Streptomyces tsukubensis</name>
    <dbReference type="NCBI Taxonomy" id="83656"/>
    <lineage>
        <taxon>Bacteria</taxon>
        <taxon>Bacillati</taxon>
        <taxon>Actinomycetota</taxon>
        <taxon>Actinomycetes</taxon>
        <taxon>Kitasatosporales</taxon>
        <taxon>Streptomycetaceae</taxon>
        <taxon>Streptomyces</taxon>
    </lineage>
</organism>
<dbReference type="OrthoDB" id="5170249at2"/>
<accession>A0A1V4A6G4</accession>
<dbReference type="InterPro" id="IPR029058">
    <property type="entry name" value="AB_hydrolase_fold"/>
</dbReference>
<keyword evidence="1" id="KW-1133">Transmembrane helix</keyword>
<keyword evidence="1" id="KW-0472">Membrane</keyword>
<dbReference type="RefSeq" id="WP_077969607.1">
    <property type="nucleotide sequence ID" value="NZ_CP045178.1"/>
</dbReference>
<evidence type="ECO:0000313" key="4">
    <source>
        <dbReference type="Proteomes" id="UP000190539"/>
    </source>
</evidence>
<comment type="caution">
    <text evidence="3">The sequence shown here is derived from an EMBL/GenBank/DDBJ whole genome shotgun (WGS) entry which is preliminary data.</text>
</comment>
<keyword evidence="4" id="KW-1185">Reference proteome</keyword>
<evidence type="ECO:0000256" key="1">
    <source>
        <dbReference type="SAM" id="Phobius"/>
    </source>
</evidence>
<sequence>MTSFDSSPQLNAWRALLALAVVFIMLATTGWTAVRHHQGGNSPLKSAVAAWDRGRIDGHGLPAADSPPSRLGRFFATLDAAQRTRLAERYPLALGNMNGAPVTLRYRANHIALGQARKVEHRRIHDKRLSQIGRSEASRRLHRFDSMLQPGRTFLSFDPTGTGRAAEVFGDLDKAQRVSVVVPGVDTNLLTFERTGREYTAPAGMANSLYQQERSASPRTRTAVIAWADYTAPAGIGVDAATAMRAEDGAVRLRAMVEGLPGKAPTALYCHSYGSVVCGVAASSLPARVSDIAVAGSPGMRTQSASRLGTNARIWATRDNDDWIRDIPHLEVGGLGHGADPVSSGFGARVMAAGDARGHAGYFAPDTESLDNFAQIGVGAYDDVACQGGGDACHNGPSGTASV</sequence>
<keyword evidence="1" id="KW-0812">Transmembrane</keyword>
<dbReference type="STRING" id="83656.B1H18_20295"/>
<protein>
    <recommendedName>
        <fullName evidence="2">DUF1023 domain-containing protein</fullName>
    </recommendedName>
</protein>
<dbReference type="Proteomes" id="UP000190539">
    <property type="component" value="Unassembled WGS sequence"/>
</dbReference>
<evidence type="ECO:0000313" key="3">
    <source>
        <dbReference type="EMBL" id="OON76668.1"/>
    </source>
</evidence>
<dbReference type="InterPro" id="IPR010427">
    <property type="entry name" value="DUF1023"/>
</dbReference>
<name>A0A1V4A6G4_9ACTN</name>
<dbReference type="EMBL" id="MVFC01000017">
    <property type="protein sequence ID" value="OON76668.1"/>
    <property type="molecule type" value="Genomic_DNA"/>
</dbReference>
<proteinExistence type="predicted"/>
<feature type="domain" description="DUF1023" evidence="2">
    <location>
        <begin position="158"/>
        <end position="331"/>
    </location>
</feature>